<organism evidence="2">
    <name type="scientific">Mesocestoides corti</name>
    <name type="common">Flatworm</name>
    <dbReference type="NCBI Taxonomy" id="53468"/>
    <lineage>
        <taxon>Eukaryota</taxon>
        <taxon>Metazoa</taxon>
        <taxon>Spiralia</taxon>
        <taxon>Lophotrochozoa</taxon>
        <taxon>Platyhelminthes</taxon>
        <taxon>Cestoda</taxon>
        <taxon>Eucestoda</taxon>
        <taxon>Cyclophyllidea</taxon>
        <taxon>Mesocestoididae</taxon>
        <taxon>Mesocestoides</taxon>
    </lineage>
</organism>
<feature type="compositionally biased region" description="Polar residues" evidence="1">
    <location>
        <begin position="1"/>
        <end position="12"/>
    </location>
</feature>
<reference evidence="2" key="1">
    <citation type="submission" date="2019-11" db="UniProtKB">
        <authorList>
            <consortium name="WormBaseParasite"/>
        </authorList>
    </citation>
    <scope>IDENTIFICATION</scope>
</reference>
<evidence type="ECO:0000313" key="2">
    <source>
        <dbReference type="WBParaSite" id="MCU_007691-RA"/>
    </source>
</evidence>
<dbReference type="AlphaFoldDB" id="A0A5K3FEG7"/>
<name>A0A5K3FEG7_MESCO</name>
<sequence length="64" mass="7438">MKKTGITGQAILTNHMPDPNVGTVHPSSSRWPRRPLYTAPHLCLLVWLPIFHRCLWYTERQRTG</sequence>
<protein>
    <submittedName>
        <fullName evidence="2">Uncharacterized protein</fullName>
    </submittedName>
</protein>
<dbReference type="WBParaSite" id="MCU_007691-RA">
    <property type="protein sequence ID" value="MCU_007691-RA"/>
    <property type="gene ID" value="MCU_007691"/>
</dbReference>
<evidence type="ECO:0000256" key="1">
    <source>
        <dbReference type="SAM" id="MobiDB-lite"/>
    </source>
</evidence>
<feature type="region of interest" description="Disordered" evidence="1">
    <location>
        <begin position="1"/>
        <end position="30"/>
    </location>
</feature>
<accession>A0A5K3FEG7</accession>
<proteinExistence type="predicted"/>